<sequence>MVRRRLTFTERMEISTGSKAGWGVRKIASHLGRCPSVVSRELRPNSTKTRGYQAVTADVKAQRQRSRPQVRKVAKDPVLEARVNADLAASWMPNEIAGRLRLEAADPTVERMANSPDAQGRTVSGEAIYQYIYAIPRGELAKRGIFLQSKRTKRRPRTHGRSRGGPIVGMVPIAERGEDAAKRRVPGHWEGDLIIGKNGSSCAATLVERMSGFTGPLALPSKHAEGPRGRGDRVLHRAAPDDADLAGKGPGQRDGAPRKGLPWADPVS</sequence>
<dbReference type="PANTHER" id="PTHR10948">
    <property type="entry name" value="TRANSPOSASE"/>
    <property type="match status" value="1"/>
</dbReference>
<organism evidence="4 5">
    <name type="scientific">Micrococcus yunnanensis</name>
    <dbReference type="NCBI Taxonomy" id="566027"/>
    <lineage>
        <taxon>Bacteria</taxon>
        <taxon>Bacillati</taxon>
        <taxon>Actinomycetota</taxon>
        <taxon>Actinomycetes</taxon>
        <taxon>Micrococcales</taxon>
        <taxon>Micrococcaceae</taxon>
        <taxon>Micrococcus</taxon>
    </lineage>
</organism>
<evidence type="ECO:0000256" key="2">
    <source>
        <dbReference type="SAM" id="MobiDB-lite"/>
    </source>
</evidence>
<dbReference type="Proteomes" id="UP000572670">
    <property type="component" value="Unassembled WGS sequence"/>
</dbReference>
<dbReference type="InterPro" id="IPR025246">
    <property type="entry name" value="IS30-like_HTH"/>
</dbReference>
<keyword evidence="5" id="KW-1185">Reference proteome</keyword>
<feature type="region of interest" description="Disordered" evidence="2">
    <location>
        <begin position="150"/>
        <end position="169"/>
    </location>
</feature>
<dbReference type="NCBIfam" id="NF033563">
    <property type="entry name" value="transpos_IS30"/>
    <property type="match status" value="1"/>
</dbReference>
<dbReference type="Pfam" id="PF13936">
    <property type="entry name" value="HTH_38"/>
    <property type="match status" value="1"/>
</dbReference>
<feature type="region of interest" description="Disordered" evidence="2">
    <location>
        <begin position="217"/>
        <end position="268"/>
    </location>
</feature>
<evidence type="ECO:0000256" key="1">
    <source>
        <dbReference type="ARBA" id="ARBA00023172"/>
    </source>
</evidence>
<proteinExistence type="predicted"/>
<dbReference type="EMBL" id="JACJIK010000001">
    <property type="protein sequence ID" value="MBA9058302.1"/>
    <property type="molecule type" value="Genomic_DNA"/>
</dbReference>
<evidence type="ECO:0000259" key="3">
    <source>
        <dbReference type="Pfam" id="PF13936"/>
    </source>
</evidence>
<name>A0ABR6CXY0_9MICC</name>
<evidence type="ECO:0000313" key="5">
    <source>
        <dbReference type="Proteomes" id="UP000572670"/>
    </source>
</evidence>
<keyword evidence="1" id="KW-0233">DNA recombination</keyword>
<feature type="compositionally biased region" description="Basic residues" evidence="2">
    <location>
        <begin position="150"/>
        <end position="162"/>
    </location>
</feature>
<comment type="caution">
    <text evidence="4">The sequence shown here is derived from an EMBL/GenBank/DDBJ whole genome shotgun (WGS) entry which is preliminary data.</text>
</comment>
<dbReference type="PANTHER" id="PTHR10948:SF23">
    <property type="entry name" value="TRANSPOSASE INSI FOR INSERTION SEQUENCE ELEMENT IS30A-RELATED"/>
    <property type="match status" value="1"/>
</dbReference>
<reference evidence="4 5" key="1">
    <citation type="submission" date="2020-08" db="EMBL/GenBank/DDBJ databases">
        <title>Sequencing the genomes of 1000 actinobacteria strains.</title>
        <authorList>
            <person name="Klenk H.-P."/>
        </authorList>
    </citation>
    <scope>NUCLEOTIDE SEQUENCE [LARGE SCALE GENOMIC DNA]</scope>
    <source>
        <strain evidence="4 5">DSM 21948</strain>
    </source>
</reference>
<feature type="compositionally biased region" description="Basic and acidic residues" evidence="2">
    <location>
        <begin position="222"/>
        <end position="240"/>
    </location>
</feature>
<evidence type="ECO:0000313" key="4">
    <source>
        <dbReference type="EMBL" id="MBA9058302.1"/>
    </source>
</evidence>
<accession>A0ABR6CXY0</accession>
<gene>
    <name evidence="4" type="ORF">HDA34_000009</name>
</gene>
<protein>
    <submittedName>
        <fullName evidence="4">IS30 family transposase</fullName>
    </submittedName>
</protein>
<dbReference type="InterPro" id="IPR051917">
    <property type="entry name" value="Transposase-Integrase"/>
</dbReference>
<feature type="domain" description="Transposase IS30-like HTH" evidence="3">
    <location>
        <begin position="3"/>
        <end position="43"/>
    </location>
</feature>
<dbReference type="InterPro" id="IPR053392">
    <property type="entry name" value="Transposase_IS30-like"/>
</dbReference>